<evidence type="ECO:0000256" key="1">
    <source>
        <dbReference type="SAM" id="MobiDB-lite"/>
    </source>
</evidence>
<gene>
    <name evidence="2" type="ORF">BJF96_g10235</name>
</gene>
<sequence>MSDIPESSKNASNASPNPPPNPPPSNSTRVNGGDDSVSGSHKNFDARHLSPVKSSSIDAYKKS</sequence>
<feature type="region of interest" description="Disordered" evidence="1">
    <location>
        <begin position="1"/>
        <end position="63"/>
    </location>
</feature>
<reference evidence="2 3" key="1">
    <citation type="submission" date="2017-12" db="EMBL/GenBank/DDBJ databases">
        <title>Comparative genomics yields insights into virulence evolution of Verticillium dahliae.</title>
        <authorList>
            <person name="Fan R."/>
            <person name="Armitage A.D."/>
            <person name="Cascant-Lopez E."/>
            <person name="Sobczyk M."/>
            <person name="Cockerton H.M."/>
            <person name="Harrison R.J."/>
        </authorList>
    </citation>
    <scope>NUCLEOTIDE SEQUENCE [LARGE SCALE GENOMIC DNA]</scope>
    <source>
        <strain evidence="2 3">12008</strain>
    </source>
</reference>
<proteinExistence type="predicted"/>
<evidence type="ECO:0000313" key="2">
    <source>
        <dbReference type="EMBL" id="PNH26455.1"/>
    </source>
</evidence>
<dbReference type="Proteomes" id="UP000236305">
    <property type="component" value="Unassembled WGS sequence"/>
</dbReference>
<evidence type="ECO:0000313" key="3">
    <source>
        <dbReference type="Proteomes" id="UP000236305"/>
    </source>
</evidence>
<feature type="compositionally biased region" description="Pro residues" evidence="1">
    <location>
        <begin position="16"/>
        <end position="25"/>
    </location>
</feature>
<dbReference type="AlphaFoldDB" id="A0AA44W9B3"/>
<protein>
    <submittedName>
        <fullName evidence="2">Uncharacterized protein</fullName>
    </submittedName>
</protein>
<comment type="caution">
    <text evidence="2">The sequence shown here is derived from an EMBL/GenBank/DDBJ whole genome shotgun (WGS) entry which is preliminary data.</text>
</comment>
<name>A0AA44W9B3_VERDA</name>
<organism evidence="2 3">
    <name type="scientific">Verticillium dahliae</name>
    <name type="common">Verticillium wilt</name>
    <dbReference type="NCBI Taxonomy" id="27337"/>
    <lineage>
        <taxon>Eukaryota</taxon>
        <taxon>Fungi</taxon>
        <taxon>Dikarya</taxon>
        <taxon>Ascomycota</taxon>
        <taxon>Pezizomycotina</taxon>
        <taxon>Sordariomycetes</taxon>
        <taxon>Hypocreomycetidae</taxon>
        <taxon>Glomerellales</taxon>
        <taxon>Plectosphaerellaceae</taxon>
        <taxon>Verticillium</taxon>
    </lineage>
</organism>
<dbReference type="EMBL" id="MPSH01000065">
    <property type="protein sequence ID" value="PNH26455.1"/>
    <property type="molecule type" value="Genomic_DNA"/>
</dbReference>
<accession>A0AA44W9B3</accession>